<evidence type="ECO:0000256" key="3">
    <source>
        <dbReference type="ARBA" id="ARBA00022448"/>
    </source>
</evidence>
<protein>
    <recommendedName>
        <fullName evidence="6">Beta-adaptin-like protein</fullName>
    </recommendedName>
</protein>
<dbReference type="PIRSF" id="PIRSF002291">
    <property type="entry name" value="AP_complex_beta"/>
    <property type="match status" value="1"/>
</dbReference>
<evidence type="ECO:0000259" key="7">
    <source>
        <dbReference type="Pfam" id="PF01602"/>
    </source>
</evidence>
<sequence length="542" mass="61032">MTSGDARFFQTQRKGEIAEWRAELKRIDLGVQKQTIKKVIAAMTVGKDVSCLFPDIVQCMQTPNLELKKLIYLYLINYAKSEPELAILAVNTFIKDAQDSNPLIRALAVRTMGCIRVHRITEYLCDPLQLALTDSDPYVRKTAVICVAKLFDIDEDLVESRGFVDILEELIHNEQNPTVLSNAIAAFSEISRSRSGRIFNLDATLTKRLCEVLTQCTEWGQVYVLDALAEYSACDSVEASNIVERVSAHLQHSNGAVVLASVKVLMKNIQLISESARALVKMQISSSLVTLLGAELEVQFIALQTISWLLETSQLEFQRHLQVFYCRYNDPSYIKHAKLKILISIVSSENVLQVLNELREYSSEVDFDFVRQSVRAIGRCAIQFSEAADQSVTILLDLIGSNVNYIVQEAIVVMKDIIRSYPNQFEHTIPSLCAALSSLDQPEAKSALIWLVGEYASRIENATTLMETFCETFCDEPDSVQLQQLTSAVKTFLKQKDSRSQNVVQRLLRKSSCSENPDVRDRAFMYWRLLSGDLESAHTIVS</sequence>
<dbReference type="InterPro" id="IPR011989">
    <property type="entry name" value="ARM-like"/>
</dbReference>
<proteinExistence type="inferred from homology"/>
<dbReference type="GO" id="GO:0012505">
    <property type="term" value="C:endomembrane system"/>
    <property type="evidence" value="ECO:0007669"/>
    <property type="project" value="UniProtKB-SubCell"/>
</dbReference>
<dbReference type="InterPro" id="IPR016024">
    <property type="entry name" value="ARM-type_fold"/>
</dbReference>
<gene>
    <name evidence="8" type="ORF">BE221DRAFT_64087</name>
</gene>
<dbReference type="SUPFAM" id="SSF48371">
    <property type="entry name" value="ARM repeat"/>
    <property type="match status" value="1"/>
</dbReference>
<dbReference type="Pfam" id="PF01602">
    <property type="entry name" value="Adaptin_N"/>
    <property type="match status" value="1"/>
</dbReference>
<dbReference type="Proteomes" id="UP000195557">
    <property type="component" value="Unassembled WGS sequence"/>
</dbReference>
<evidence type="ECO:0000256" key="5">
    <source>
        <dbReference type="ARBA" id="ARBA00023136"/>
    </source>
</evidence>
<comment type="function">
    <text evidence="6">Subunit of clathrin-associated adaptor protein complex that plays a role in protein sorting in the late-Golgi/trans-Golgi network (TGN) and/or endosomes. The AP complexes mediate both the recruitment of clathrin to membranes and the recognition of sorting signals within the cytosolic tails of transmembrane cargo molecules.</text>
</comment>
<evidence type="ECO:0000256" key="6">
    <source>
        <dbReference type="PIRNR" id="PIRNR002291"/>
    </source>
</evidence>
<accession>A0A1Y5I1T1</accession>
<evidence type="ECO:0000313" key="8">
    <source>
        <dbReference type="EMBL" id="OUS42063.1"/>
    </source>
</evidence>
<dbReference type="PANTHER" id="PTHR11134">
    <property type="entry name" value="ADAPTOR COMPLEX SUBUNIT BETA FAMILY MEMBER"/>
    <property type="match status" value="1"/>
</dbReference>
<reference evidence="8" key="1">
    <citation type="submission" date="2017-04" db="EMBL/GenBank/DDBJ databases">
        <title>Population genomics of picophytoplankton unveils novel chromosome hypervariability.</title>
        <authorList>
            <consortium name="DOE Joint Genome Institute"/>
            <person name="Blanc-Mathieu R."/>
            <person name="Krasovec M."/>
            <person name="Hebrard M."/>
            <person name="Yau S."/>
            <person name="Desgranges E."/>
            <person name="Martin J."/>
            <person name="Schackwitz W."/>
            <person name="Kuo A."/>
            <person name="Salin G."/>
            <person name="Donnadieu C."/>
            <person name="Desdevises Y."/>
            <person name="Sanchez-Ferandin S."/>
            <person name="Moreau H."/>
            <person name="Rivals E."/>
            <person name="Grigoriev I.V."/>
            <person name="Grimsley N."/>
            <person name="Eyre-Walker A."/>
            <person name="Piganeau G."/>
        </authorList>
    </citation>
    <scope>NUCLEOTIDE SEQUENCE [LARGE SCALE GENOMIC DNA]</scope>
    <source>
        <strain evidence="8">RCC 1115</strain>
    </source>
</reference>
<evidence type="ECO:0000256" key="2">
    <source>
        <dbReference type="ARBA" id="ARBA00006613"/>
    </source>
</evidence>
<comment type="similarity">
    <text evidence="2 6">Belongs to the adaptor complexes large subunit family.</text>
</comment>
<evidence type="ECO:0000256" key="1">
    <source>
        <dbReference type="ARBA" id="ARBA00004308"/>
    </source>
</evidence>
<comment type="subcellular location">
    <subcellularLocation>
        <location evidence="1">Endomembrane system</location>
    </subcellularLocation>
</comment>
<comment type="subunit">
    <text evidence="6">Adaptor protein complexes are heterotetramers composed of two large adaptins (beta-type subunit and alpha-type or delta-type or epsilon-type or gamma-type subunit), a medium adaptin (mu-type subunit) and a small adaptin (sigma-type subunit).</text>
</comment>
<dbReference type="GO" id="GO:0016192">
    <property type="term" value="P:vesicle-mediated transport"/>
    <property type="evidence" value="ECO:0007669"/>
    <property type="project" value="InterPro"/>
</dbReference>
<dbReference type="EMBL" id="KZ155839">
    <property type="protein sequence ID" value="OUS42063.1"/>
    <property type="molecule type" value="Genomic_DNA"/>
</dbReference>
<dbReference type="InterPro" id="IPR026739">
    <property type="entry name" value="AP_beta"/>
</dbReference>
<keyword evidence="5 6" id="KW-0472">Membrane</keyword>
<dbReference type="AlphaFoldDB" id="A0A1Y5I1T1"/>
<dbReference type="InterPro" id="IPR016342">
    <property type="entry name" value="AP_complex_bsu_1_2_4"/>
</dbReference>
<dbReference type="GO" id="GO:0030276">
    <property type="term" value="F:clathrin binding"/>
    <property type="evidence" value="ECO:0007669"/>
    <property type="project" value="InterPro"/>
</dbReference>
<keyword evidence="4 6" id="KW-0653">Protein transport</keyword>
<name>A0A1Y5I1T1_OSTTA</name>
<organism evidence="8">
    <name type="scientific">Ostreococcus tauri</name>
    <name type="common">Marine green alga</name>
    <dbReference type="NCBI Taxonomy" id="70448"/>
    <lineage>
        <taxon>Eukaryota</taxon>
        <taxon>Viridiplantae</taxon>
        <taxon>Chlorophyta</taxon>
        <taxon>Mamiellophyceae</taxon>
        <taxon>Mamiellales</taxon>
        <taxon>Bathycoccaceae</taxon>
        <taxon>Ostreococcus</taxon>
    </lineage>
</organism>
<dbReference type="InterPro" id="IPR002553">
    <property type="entry name" value="Clathrin/coatomer_adapt-like_N"/>
</dbReference>
<feature type="domain" description="Clathrin/coatomer adaptor adaptin-like N-terminal" evidence="7">
    <location>
        <begin position="14"/>
        <end position="531"/>
    </location>
</feature>
<evidence type="ECO:0000256" key="4">
    <source>
        <dbReference type="ARBA" id="ARBA00022927"/>
    </source>
</evidence>
<dbReference type="GO" id="GO:0030117">
    <property type="term" value="C:membrane coat"/>
    <property type="evidence" value="ECO:0007669"/>
    <property type="project" value="InterPro"/>
</dbReference>
<keyword evidence="3 6" id="KW-0813">Transport</keyword>
<dbReference type="Gene3D" id="1.25.10.10">
    <property type="entry name" value="Leucine-rich Repeat Variant"/>
    <property type="match status" value="1"/>
</dbReference>
<dbReference type="GO" id="GO:0006886">
    <property type="term" value="P:intracellular protein transport"/>
    <property type="evidence" value="ECO:0007669"/>
    <property type="project" value="InterPro"/>
</dbReference>